<evidence type="ECO:0008006" key="5">
    <source>
        <dbReference type="Google" id="ProtNLM"/>
    </source>
</evidence>
<comment type="caution">
    <text evidence="3">The sequence shown here is derived from an EMBL/GenBank/DDBJ whole genome shotgun (WGS) entry which is preliminary data.</text>
</comment>
<sequence length="150" mass="14720">MRMSATKLVGVIAVGGALLASSACGPLDSVTGGGDKKAACDNIKSAAEKLSSTSVAPDPNNPQASVAASTQKLTDFASTVRSEGQKAGGDVESSASKFASDIDAAAASLRQMASNPLGGTSGLSSINNMKTSGEALSKACGFSGGFRIGM</sequence>
<gene>
    <name evidence="3" type="ORF">J4573_19420</name>
</gene>
<feature type="signal peptide" evidence="2">
    <location>
        <begin position="1"/>
        <end position="23"/>
    </location>
</feature>
<feature type="chain" id="PRO_5038338118" description="Small secreted protein" evidence="2">
    <location>
        <begin position="24"/>
        <end position="150"/>
    </location>
</feature>
<dbReference type="Proteomes" id="UP000669179">
    <property type="component" value="Unassembled WGS sequence"/>
</dbReference>
<protein>
    <recommendedName>
        <fullName evidence="5">Small secreted protein</fullName>
    </recommendedName>
</protein>
<evidence type="ECO:0000256" key="2">
    <source>
        <dbReference type="SAM" id="SignalP"/>
    </source>
</evidence>
<keyword evidence="2" id="KW-0732">Signal</keyword>
<evidence type="ECO:0000313" key="3">
    <source>
        <dbReference type="EMBL" id="MBO2449283.1"/>
    </source>
</evidence>
<evidence type="ECO:0000256" key="1">
    <source>
        <dbReference type="SAM" id="MobiDB-lite"/>
    </source>
</evidence>
<proteinExistence type="predicted"/>
<keyword evidence="4" id="KW-1185">Reference proteome</keyword>
<accession>A0A939PFR7</accession>
<reference evidence="3" key="1">
    <citation type="submission" date="2021-03" db="EMBL/GenBank/DDBJ databases">
        <authorList>
            <person name="Kanchanasin P."/>
            <person name="Saeng-In P."/>
            <person name="Phongsopitanun W."/>
            <person name="Yuki M."/>
            <person name="Kudo T."/>
            <person name="Ohkuma M."/>
            <person name="Tanasupawat S."/>
        </authorList>
    </citation>
    <scope>NUCLEOTIDE SEQUENCE</scope>
    <source>
        <strain evidence="3">GKU 128</strain>
    </source>
</reference>
<dbReference type="EMBL" id="JAGEOJ010000007">
    <property type="protein sequence ID" value="MBO2449283.1"/>
    <property type="molecule type" value="Genomic_DNA"/>
</dbReference>
<feature type="region of interest" description="Disordered" evidence="1">
    <location>
        <begin position="51"/>
        <end position="70"/>
    </location>
</feature>
<dbReference type="PROSITE" id="PS51257">
    <property type="entry name" value="PROKAR_LIPOPROTEIN"/>
    <property type="match status" value="1"/>
</dbReference>
<dbReference type="AlphaFoldDB" id="A0A939PFR7"/>
<evidence type="ECO:0000313" key="4">
    <source>
        <dbReference type="Proteomes" id="UP000669179"/>
    </source>
</evidence>
<organism evidence="3 4">
    <name type="scientific">Actinomadura barringtoniae</name>
    <dbReference type="NCBI Taxonomy" id="1427535"/>
    <lineage>
        <taxon>Bacteria</taxon>
        <taxon>Bacillati</taxon>
        <taxon>Actinomycetota</taxon>
        <taxon>Actinomycetes</taxon>
        <taxon>Streptosporangiales</taxon>
        <taxon>Thermomonosporaceae</taxon>
        <taxon>Actinomadura</taxon>
    </lineage>
</organism>
<name>A0A939PFR7_9ACTN</name>